<dbReference type="Pfam" id="PF13167">
    <property type="entry name" value="GTP-bdg_N"/>
    <property type="match status" value="1"/>
</dbReference>
<comment type="caution">
    <text evidence="8">The sequence shown here is derived from an EMBL/GenBank/DDBJ whole genome shotgun (WGS) entry which is preliminary data.</text>
</comment>
<dbReference type="RefSeq" id="WP_377212060.1">
    <property type="nucleotide sequence ID" value="NZ_JBHTJV010000003.1"/>
</dbReference>
<dbReference type="InterPro" id="IPR042108">
    <property type="entry name" value="GTPase_HflX_N_sf"/>
</dbReference>
<comment type="subcellular location">
    <subcellularLocation>
        <location evidence="5">Cytoplasm</location>
    </subcellularLocation>
    <text evidence="5">May associate with membranes.</text>
</comment>
<keyword evidence="2 5" id="KW-0547">Nucleotide-binding</keyword>
<evidence type="ECO:0000313" key="8">
    <source>
        <dbReference type="EMBL" id="MFD0915482.1"/>
    </source>
</evidence>
<dbReference type="InterPro" id="IPR027417">
    <property type="entry name" value="P-loop_NTPase"/>
</dbReference>
<evidence type="ECO:0000313" key="9">
    <source>
        <dbReference type="Proteomes" id="UP001597101"/>
    </source>
</evidence>
<reference evidence="9" key="1">
    <citation type="journal article" date="2019" name="Int. J. Syst. Evol. Microbiol.">
        <title>The Global Catalogue of Microorganisms (GCM) 10K type strain sequencing project: providing services to taxonomists for standard genome sequencing and annotation.</title>
        <authorList>
            <consortium name="The Broad Institute Genomics Platform"/>
            <consortium name="The Broad Institute Genome Sequencing Center for Infectious Disease"/>
            <person name="Wu L."/>
            <person name="Ma J."/>
        </authorList>
    </citation>
    <scope>NUCLEOTIDE SEQUENCE [LARGE SCALE GENOMIC DNA]</scope>
    <source>
        <strain evidence="9">CCUG 60023</strain>
    </source>
</reference>
<dbReference type="InterPro" id="IPR030394">
    <property type="entry name" value="G_HFLX_dom"/>
</dbReference>
<dbReference type="Pfam" id="PF01926">
    <property type="entry name" value="MMR_HSR1"/>
    <property type="match status" value="1"/>
</dbReference>
<evidence type="ECO:0000256" key="6">
    <source>
        <dbReference type="SAM" id="Coils"/>
    </source>
</evidence>
<evidence type="ECO:0000256" key="4">
    <source>
        <dbReference type="ARBA" id="ARBA00023134"/>
    </source>
</evidence>
<dbReference type="Pfam" id="PF16360">
    <property type="entry name" value="GTP-bdg_M"/>
    <property type="match status" value="1"/>
</dbReference>
<proteinExistence type="inferred from homology"/>
<dbReference type="NCBIfam" id="TIGR03156">
    <property type="entry name" value="GTP_HflX"/>
    <property type="match status" value="1"/>
</dbReference>
<dbReference type="PANTHER" id="PTHR10229">
    <property type="entry name" value="GTP-BINDING PROTEIN HFLX"/>
    <property type="match status" value="1"/>
</dbReference>
<evidence type="ECO:0000256" key="1">
    <source>
        <dbReference type="ARBA" id="ARBA00022723"/>
    </source>
</evidence>
<dbReference type="PROSITE" id="PS51705">
    <property type="entry name" value="G_HFLX"/>
    <property type="match status" value="1"/>
</dbReference>
<dbReference type="HAMAP" id="MF_00900">
    <property type="entry name" value="GTPase_HflX"/>
    <property type="match status" value="1"/>
</dbReference>
<comment type="similarity">
    <text evidence="5">Belongs to the TRAFAC class OBG-HflX-like GTPase superfamily. HflX GTPase family.</text>
</comment>
<dbReference type="PANTHER" id="PTHR10229:SF0">
    <property type="entry name" value="GTP-BINDING PROTEIN 6-RELATED"/>
    <property type="match status" value="1"/>
</dbReference>
<keyword evidence="1" id="KW-0479">Metal-binding</keyword>
<organism evidence="8 9">
    <name type="scientific">Pseudahrensia aquimaris</name>
    <dbReference type="NCBI Taxonomy" id="744461"/>
    <lineage>
        <taxon>Bacteria</taxon>
        <taxon>Pseudomonadati</taxon>
        <taxon>Pseudomonadota</taxon>
        <taxon>Alphaproteobacteria</taxon>
        <taxon>Hyphomicrobiales</taxon>
        <taxon>Ahrensiaceae</taxon>
        <taxon>Pseudahrensia</taxon>
    </lineage>
</organism>
<feature type="coiled-coil region" evidence="6">
    <location>
        <begin position="161"/>
        <end position="195"/>
    </location>
</feature>
<dbReference type="EMBL" id="JBHTJV010000003">
    <property type="protein sequence ID" value="MFD0915482.1"/>
    <property type="molecule type" value="Genomic_DNA"/>
</dbReference>
<sequence>MVIVPVLGPNAVSHEQASQALARRSDSARLEEALGLARAIELDIVHSGLLSLSKLKPATLIGSGKVEELKGMISALEVGLVVIDHPLTPVQQRNLEKEWNAKVIDRTGLILEIFGARAQTKEGRLQVDLAHLNYQRGRLVRSWTHLERQRGSMGTVGGPGETQIESDRRQLQDRITKLEKELEKVRRTRSLHRSKRKKVPHPIVALVGYTNAGKSTLFNHVTGASVMAKDMLFATLDPTLRRLHLPEGTLVILSDTVGFVSDLPTHLVAAFRATLEEVIEADLILHVRDIADPDTQAQSDDVYAILSQLGIGEDGYANVLEVWNKIDLLDKDALEAIRDTRTKTDQPPHLVSAVTGEGVDGLLAEIENRIAGPDGVVEFDLPIDQMNHLNWIYQNANVLDRQDMEDGSLHLRVRVAPSIKGELLAKVA</sequence>
<dbReference type="InterPro" id="IPR025121">
    <property type="entry name" value="GTPase_HflX_N"/>
</dbReference>
<evidence type="ECO:0000259" key="7">
    <source>
        <dbReference type="PROSITE" id="PS51705"/>
    </source>
</evidence>
<dbReference type="Pfam" id="PF19275">
    <property type="entry name" value="HflX_C"/>
    <property type="match status" value="1"/>
</dbReference>
<keyword evidence="5" id="KW-0963">Cytoplasm</keyword>
<dbReference type="InterPro" id="IPR006073">
    <property type="entry name" value="GTP-bd"/>
</dbReference>
<evidence type="ECO:0000256" key="5">
    <source>
        <dbReference type="HAMAP-Rule" id="MF_00900"/>
    </source>
</evidence>
<dbReference type="PIRSF" id="PIRSF006809">
    <property type="entry name" value="GTP-binding_hflX_prd"/>
    <property type="match status" value="1"/>
</dbReference>
<dbReference type="SUPFAM" id="SSF52540">
    <property type="entry name" value="P-loop containing nucleoside triphosphate hydrolases"/>
    <property type="match status" value="1"/>
</dbReference>
<feature type="domain" description="Hflx-type G" evidence="7">
    <location>
        <begin position="202"/>
        <end position="374"/>
    </location>
</feature>
<keyword evidence="6" id="KW-0175">Coiled coil</keyword>
<gene>
    <name evidence="5 8" type="primary">hflX</name>
    <name evidence="8" type="ORF">ACFQ14_03580</name>
</gene>
<keyword evidence="9" id="KW-1185">Reference proteome</keyword>
<dbReference type="Gene3D" id="3.40.50.11060">
    <property type="entry name" value="GTPase HflX, N-terminal domain"/>
    <property type="match status" value="1"/>
</dbReference>
<dbReference type="Gene3D" id="6.10.250.2860">
    <property type="match status" value="1"/>
</dbReference>
<dbReference type="Proteomes" id="UP001597101">
    <property type="component" value="Unassembled WGS sequence"/>
</dbReference>
<keyword evidence="3" id="KW-0460">Magnesium</keyword>
<dbReference type="PRINTS" id="PR00326">
    <property type="entry name" value="GTP1OBG"/>
</dbReference>
<protein>
    <recommendedName>
        <fullName evidence="5">GTPase HflX</fullName>
    </recommendedName>
    <alternativeName>
        <fullName evidence="5">GTP-binding protein HflX</fullName>
    </alternativeName>
</protein>
<evidence type="ECO:0000256" key="3">
    <source>
        <dbReference type="ARBA" id="ARBA00022842"/>
    </source>
</evidence>
<dbReference type="InterPro" id="IPR032305">
    <property type="entry name" value="GTP-bd_M"/>
</dbReference>
<keyword evidence="4 5" id="KW-0342">GTP-binding</keyword>
<dbReference type="Gene3D" id="3.40.50.300">
    <property type="entry name" value="P-loop containing nucleotide triphosphate hydrolases"/>
    <property type="match status" value="1"/>
</dbReference>
<evidence type="ECO:0000256" key="2">
    <source>
        <dbReference type="ARBA" id="ARBA00022741"/>
    </source>
</evidence>
<comment type="subunit">
    <text evidence="5">Monomer. Associates with the 50S ribosomal subunit.</text>
</comment>
<dbReference type="InterPro" id="IPR016496">
    <property type="entry name" value="GTPase_HflX"/>
</dbReference>
<comment type="function">
    <text evidence="5">GTPase that associates with the 50S ribosomal subunit and may have a role during protein synthesis or ribosome biogenesis.</text>
</comment>
<dbReference type="InterPro" id="IPR045498">
    <property type="entry name" value="HflX_C"/>
</dbReference>
<name>A0ABW3FAN0_9HYPH</name>
<accession>A0ABW3FAN0</accession>
<dbReference type="CDD" id="cd01878">
    <property type="entry name" value="HflX"/>
    <property type="match status" value="1"/>
</dbReference>